<keyword evidence="9" id="KW-1185">Reference proteome</keyword>
<keyword evidence="5" id="KW-0998">Cell outer membrane</keyword>
<dbReference type="InterPro" id="IPR011990">
    <property type="entry name" value="TPR-like_helical_dom_sf"/>
</dbReference>
<dbReference type="SUPFAM" id="SSF48452">
    <property type="entry name" value="TPR-like"/>
    <property type="match status" value="1"/>
</dbReference>
<feature type="domain" description="SusD-like N-terminal" evidence="7">
    <location>
        <begin position="102"/>
        <end position="227"/>
    </location>
</feature>
<accession>A0A4Q1DA73</accession>
<gene>
    <name evidence="8" type="ORF">ESB13_01055</name>
</gene>
<dbReference type="AlphaFoldDB" id="A0A4Q1DA73"/>
<dbReference type="InterPro" id="IPR033985">
    <property type="entry name" value="SusD-like_N"/>
</dbReference>
<evidence type="ECO:0000259" key="6">
    <source>
        <dbReference type="Pfam" id="PF07980"/>
    </source>
</evidence>
<organism evidence="8 9">
    <name type="scientific">Filimonas effusa</name>
    <dbReference type="NCBI Taxonomy" id="2508721"/>
    <lineage>
        <taxon>Bacteria</taxon>
        <taxon>Pseudomonadati</taxon>
        <taxon>Bacteroidota</taxon>
        <taxon>Chitinophagia</taxon>
        <taxon>Chitinophagales</taxon>
        <taxon>Chitinophagaceae</taxon>
        <taxon>Filimonas</taxon>
    </lineage>
</organism>
<dbReference type="InterPro" id="IPR012944">
    <property type="entry name" value="SusD_RagB_dom"/>
</dbReference>
<keyword evidence="4" id="KW-0472">Membrane</keyword>
<comment type="caution">
    <text evidence="8">The sequence shown here is derived from an EMBL/GenBank/DDBJ whole genome shotgun (WGS) entry which is preliminary data.</text>
</comment>
<evidence type="ECO:0000313" key="8">
    <source>
        <dbReference type="EMBL" id="RXK85443.1"/>
    </source>
</evidence>
<evidence type="ECO:0000256" key="3">
    <source>
        <dbReference type="ARBA" id="ARBA00022729"/>
    </source>
</evidence>
<dbReference type="OrthoDB" id="618454at2"/>
<keyword evidence="3" id="KW-0732">Signal</keyword>
<dbReference type="Gene3D" id="1.25.40.390">
    <property type="match status" value="1"/>
</dbReference>
<dbReference type="Pfam" id="PF07980">
    <property type="entry name" value="SusD_RagB"/>
    <property type="match status" value="1"/>
</dbReference>
<evidence type="ECO:0000313" key="9">
    <source>
        <dbReference type="Proteomes" id="UP000290545"/>
    </source>
</evidence>
<sequence length="508" mass="56931">MNQLLRNIMAAAGITFLIGAAGCSKFLDQPVNGILPEDEFYKTDNDAVQATTAVYDMMQTDYNTVWGSLYMVKLMLSDESNAGGSGPGDQPGYQDLDLFRHDSQNDKVYWTWRMCYYTIYRANKVIAKVTPDNDLRKRLIAEAKALRAYNYLDLVTLWGDVPMVLGDIAPADYTKTPRAAKADVYAQIVKDLQEAIPLLPVKSAYSAGDRFRASKGMAQATLGKAYLYQQKWADAVTQFELVINSHEYGLESSVAKVFSRSGEFGLESIFELSYDSGQSYDWGNFPWDKRPESNIHIQLMGPRSDYYTKAPGDSLVAGWGFNRPKKKLFDVYIAANDVDRRKSTIMSETELKAAGGNWSAPNDYEYEGYFQRKYGSFSTQTNSSGSAIAELNYGTNWRLIRYADVLLMAAEAQYRAGGEGQSRTYLNLVRNRSNLVSIQPAGTALFNAIVTERQMELAFEGFRFIDLVRWGLAEQELGSLGFKKGKNELLPIPDQDVKTAGLPQNSMY</sequence>
<dbReference type="GO" id="GO:0009279">
    <property type="term" value="C:cell outer membrane"/>
    <property type="evidence" value="ECO:0007669"/>
    <property type="project" value="UniProtKB-SubCell"/>
</dbReference>
<evidence type="ECO:0000256" key="1">
    <source>
        <dbReference type="ARBA" id="ARBA00004442"/>
    </source>
</evidence>
<name>A0A4Q1DA73_9BACT</name>
<dbReference type="PROSITE" id="PS51257">
    <property type="entry name" value="PROKAR_LIPOPROTEIN"/>
    <property type="match status" value="1"/>
</dbReference>
<protein>
    <submittedName>
        <fullName evidence="8">RagB/SusD family nutrient uptake outer membrane protein</fullName>
    </submittedName>
</protein>
<evidence type="ECO:0000256" key="5">
    <source>
        <dbReference type="ARBA" id="ARBA00023237"/>
    </source>
</evidence>
<evidence type="ECO:0000259" key="7">
    <source>
        <dbReference type="Pfam" id="PF14322"/>
    </source>
</evidence>
<dbReference type="Proteomes" id="UP000290545">
    <property type="component" value="Unassembled WGS sequence"/>
</dbReference>
<reference evidence="8 9" key="1">
    <citation type="submission" date="2019-01" db="EMBL/GenBank/DDBJ databases">
        <title>Filimonas sp. strain TTM-71.</title>
        <authorList>
            <person name="Chen W.-M."/>
        </authorList>
    </citation>
    <scope>NUCLEOTIDE SEQUENCE [LARGE SCALE GENOMIC DNA]</scope>
    <source>
        <strain evidence="8 9">TTM-71</strain>
    </source>
</reference>
<evidence type="ECO:0000256" key="4">
    <source>
        <dbReference type="ARBA" id="ARBA00023136"/>
    </source>
</evidence>
<dbReference type="RefSeq" id="WP_129001195.1">
    <property type="nucleotide sequence ID" value="NZ_SDHZ01000001.1"/>
</dbReference>
<comment type="subcellular location">
    <subcellularLocation>
        <location evidence="1">Cell outer membrane</location>
    </subcellularLocation>
</comment>
<dbReference type="EMBL" id="SDHZ01000001">
    <property type="protein sequence ID" value="RXK85443.1"/>
    <property type="molecule type" value="Genomic_DNA"/>
</dbReference>
<proteinExistence type="inferred from homology"/>
<comment type="similarity">
    <text evidence="2">Belongs to the SusD family.</text>
</comment>
<dbReference type="Pfam" id="PF14322">
    <property type="entry name" value="SusD-like_3"/>
    <property type="match status" value="1"/>
</dbReference>
<dbReference type="CDD" id="cd08977">
    <property type="entry name" value="SusD"/>
    <property type="match status" value="1"/>
</dbReference>
<evidence type="ECO:0000256" key="2">
    <source>
        <dbReference type="ARBA" id="ARBA00006275"/>
    </source>
</evidence>
<feature type="domain" description="RagB/SusD" evidence="6">
    <location>
        <begin position="342"/>
        <end position="478"/>
    </location>
</feature>